<evidence type="ECO:0000313" key="2">
    <source>
        <dbReference type="EMBL" id="MBA9004892.1"/>
    </source>
</evidence>
<feature type="transmembrane region" description="Helical" evidence="1">
    <location>
        <begin position="40"/>
        <end position="62"/>
    </location>
</feature>
<dbReference type="RefSeq" id="WP_182706219.1">
    <property type="nucleotide sequence ID" value="NZ_JACJII010000001.1"/>
</dbReference>
<dbReference type="AlphaFoldDB" id="A0A7W3R9L5"/>
<protein>
    <submittedName>
        <fullName evidence="2">Uncharacterized protein</fullName>
    </submittedName>
</protein>
<name>A0A7W3R9L5_9ACTN</name>
<gene>
    <name evidence="2" type="ORF">HNR21_003774</name>
</gene>
<dbReference type="EMBL" id="JACJII010000001">
    <property type="protein sequence ID" value="MBA9004892.1"/>
    <property type="molecule type" value="Genomic_DNA"/>
</dbReference>
<keyword evidence="3" id="KW-1185">Reference proteome</keyword>
<keyword evidence="1" id="KW-0472">Membrane</keyword>
<keyword evidence="1" id="KW-1133">Transmembrane helix</keyword>
<keyword evidence="1" id="KW-0812">Transmembrane</keyword>
<proteinExistence type="predicted"/>
<evidence type="ECO:0000256" key="1">
    <source>
        <dbReference type="SAM" id="Phobius"/>
    </source>
</evidence>
<accession>A0A7W3R9L5</accession>
<evidence type="ECO:0000313" key="3">
    <source>
        <dbReference type="Proteomes" id="UP000539313"/>
    </source>
</evidence>
<sequence>MNGRIPVEDVVPLRGPVPRGTPRARRRIPKAGRRATRRSVLGGVAAAGFGLGMTVLGVFPAAREVPADEFDEYYEIKPLPCPSYAAGHDCSPGCGPSRVCASCCRTSGGRRGYHHSSVSKPNHKLRPDMCHGGWADGWLWKFKGKCGPCPEYRTYRCHDGWRRSGPDSPYYRTICRWTVACE</sequence>
<comment type="caution">
    <text evidence="2">The sequence shown here is derived from an EMBL/GenBank/DDBJ whole genome shotgun (WGS) entry which is preliminary data.</text>
</comment>
<organism evidence="2 3">
    <name type="scientific">Thermomonospora cellulosilytica</name>
    <dbReference type="NCBI Taxonomy" id="1411118"/>
    <lineage>
        <taxon>Bacteria</taxon>
        <taxon>Bacillati</taxon>
        <taxon>Actinomycetota</taxon>
        <taxon>Actinomycetes</taxon>
        <taxon>Streptosporangiales</taxon>
        <taxon>Thermomonosporaceae</taxon>
        <taxon>Thermomonospora</taxon>
    </lineage>
</organism>
<dbReference type="Proteomes" id="UP000539313">
    <property type="component" value="Unassembled WGS sequence"/>
</dbReference>
<reference evidence="2 3" key="1">
    <citation type="submission" date="2020-08" db="EMBL/GenBank/DDBJ databases">
        <title>Sequencing the genomes of 1000 actinobacteria strains.</title>
        <authorList>
            <person name="Klenk H.-P."/>
        </authorList>
    </citation>
    <scope>NUCLEOTIDE SEQUENCE [LARGE SCALE GENOMIC DNA]</scope>
    <source>
        <strain evidence="2 3">DSM 45823</strain>
    </source>
</reference>